<dbReference type="OrthoDB" id="20671at10239"/>
<dbReference type="SUPFAM" id="SSF57625">
    <property type="entry name" value="Invertebrate chitin-binding proteins"/>
    <property type="match status" value="1"/>
</dbReference>
<accession>A0A916KPB5</accession>
<sequence length="136" mass="16069">MSIIYIILLILVNITICVCCTENDNQTSNYYCNVYYICKNNEYKMQLCKNNKVFLNNSCISQDEYKEINGEKCSKCPILINAMINGNIACNRLSHEKCCYNYDNKLIYCGYDNYWNVVELSKYIINCDHFIKFYNI</sequence>
<gene>
    <name evidence="1" type="ORF">AHEV_233</name>
</gene>
<organism evidence="1 2">
    <name type="scientific">Adoxophyes honmai entomopoxvirus 'L'</name>
    <dbReference type="NCBI Taxonomy" id="1293540"/>
    <lineage>
        <taxon>Viruses</taxon>
        <taxon>Varidnaviria</taxon>
        <taxon>Bamfordvirae</taxon>
        <taxon>Nucleocytoviricota</taxon>
        <taxon>Pokkesviricetes</taxon>
        <taxon>Chitovirales</taxon>
        <taxon>Poxviridae</taxon>
        <taxon>Entomopoxvirinae</taxon>
        <taxon>Betaentomopoxvirus</taxon>
        <taxon>Betaentomopoxvirus ahonmai</taxon>
    </lineage>
</organism>
<dbReference type="GO" id="GO:0008061">
    <property type="term" value="F:chitin binding"/>
    <property type="evidence" value="ECO:0007669"/>
    <property type="project" value="InterPro"/>
</dbReference>
<dbReference type="KEGG" id="vg:15614162"/>
<proteinExistence type="predicted"/>
<protein>
    <submittedName>
        <fullName evidence="1">Uncharacterized protein</fullName>
    </submittedName>
</protein>
<dbReference type="GeneID" id="15614162"/>
<dbReference type="EMBL" id="HF679131">
    <property type="protein sequence ID" value="CCU55554.1"/>
    <property type="molecule type" value="Genomic_DNA"/>
</dbReference>
<dbReference type="Proteomes" id="UP000792575">
    <property type="component" value="Genome"/>
</dbReference>
<keyword evidence="2" id="KW-1185">Reference proteome</keyword>
<name>A0A916KPB5_9POXV</name>
<dbReference type="RefSeq" id="YP_008004056.1">
    <property type="nucleotide sequence ID" value="NC_021247.1"/>
</dbReference>
<evidence type="ECO:0000313" key="2">
    <source>
        <dbReference type="Proteomes" id="UP000792575"/>
    </source>
</evidence>
<dbReference type="InterPro" id="IPR036508">
    <property type="entry name" value="Chitin-bd_dom_sf"/>
</dbReference>
<evidence type="ECO:0000313" key="1">
    <source>
        <dbReference type="EMBL" id="CCU55554.1"/>
    </source>
</evidence>
<reference evidence="1" key="1">
    <citation type="journal article" date="2013" name="J. Virol.">
        <title>New Insights into the Evolution of Entomopoxvirinae from the Complete Genome Sequences of Four Entomopoxviruses Infecting Adoxophyes honmai, Choristoneura biennis, Choristoneura rosaceana, and Mythimna separata.</title>
        <authorList>
            <person name="Theze J."/>
            <person name="Takatsuka J."/>
            <person name="Li Z."/>
            <person name="Gallais J."/>
            <person name="Doucet D."/>
            <person name="Arif B."/>
            <person name="Nakai M."/>
            <person name="Herniou E.A."/>
        </authorList>
    </citation>
    <scope>NUCLEOTIDE SEQUENCE</scope>
    <source>
        <strain evidence="1">Tokyo</strain>
    </source>
</reference>